<dbReference type="RefSeq" id="WP_344879640.1">
    <property type="nucleotide sequence ID" value="NZ_BAABAL010000018.1"/>
</dbReference>
<dbReference type="EMBL" id="BAABAL010000018">
    <property type="protein sequence ID" value="GAA4021035.1"/>
    <property type="molecule type" value="Genomic_DNA"/>
</dbReference>
<dbReference type="Proteomes" id="UP001501747">
    <property type="component" value="Unassembled WGS sequence"/>
</dbReference>
<gene>
    <name evidence="4" type="ORF">GCM10022247_51500</name>
</gene>
<dbReference type="PANTHER" id="PTHR33495:SF2">
    <property type="entry name" value="ANTI-SIGMA FACTOR ANTAGONIST TM_1081-RELATED"/>
    <property type="match status" value="1"/>
</dbReference>
<feature type="domain" description="STAS" evidence="3">
    <location>
        <begin position="20"/>
        <end position="127"/>
    </location>
</feature>
<keyword evidence="5" id="KW-1185">Reference proteome</keyword>
<dbReference type="CDD" id="cd07043">
    <property type="entry name" value="STAS_anti-anti-sigma_factors"/>
    <property type="match status" value="1"/>
</dbReference>
<evidence type="ECO:0000259" key="3">
    <source>
        <dbReference type="PROSITE" id="PS50801"/>
    </source>
</evidence>
<reference evidence="5" key="1">
    <citation type="journal article" date="2019" name="Int. J. Syst. Evol. Microbiol.">
        <title>The Global Catalogue of Microorganisms (GCM) 10K type strain sequencing project: providing services to taxonomists for standard genome sequencing and annotation.</title>
        <authorList>
            <consortium name="The Broad Institute Genomics Platform"/>
            <consortium name="The Broad Institute Genome Sequencing Center for Infectious Disease"/>
            <person name="Wu L."/>
            <person name="Ma J."/>
        </authorList>
    </citation>
    <scope>NUCLEOTIDE SEQUENCE [LARGE SCALE GENOMIC DNA]</scope>
    <source>
        <strain evidence="5">JCM 17342</strain>
    </source>
</reference>
<name>A0ABP7T4Q2_9PSEU</name>
<dbReference type="InterPro" id="IPR036513">
    <property type="entry name" value="STAS_dom_sf"/>
</dbReference>
<comment type="caution">
    <text evidence="4">The sequence shown here is derived from an EMBL/GenBank/DDBJ whole genome shotgun (WGS) entry which is preliminary data.</text>
</comment>
<dbReference type="SUPFAM" id="SSF52091">
    <property type="entry name" value="SpoIIaa-like"/>
    <property type="match status" value="1"/>
</dbReference>
<comment type="similarity">
    <text evidence="1 2">Belongs to the anti-sigma-factor antagonist family.</text>
</comment>
<evidence type="ECO:0000256" key="2">
    <source>
        <dbReference type="RuleBase" id="RU003749"/>
    </source>
</evidence>
<sequence length="127" mass="13156">MASESSDPTPSEPGQSAPLVHVQVTRTGATNVVTVVGELDMYSARELEEALTATDADTAVVVADLDGVSFMGSVGLAVLHEAAQRVAAQGVQLRLAVSTKPVTRALEVSGLTSEFSLYRSVREALAA</sequence>
<dbReference type="InterPro" id="IPR003658">
    <property type="entry name" value="Anti-sigma_ant"/>
</dbReference>
<evidence type="ECO:0000313" key="5">
    <source>
        <dbReference type="Proteomes" id="UP001501747"/>
    </source>
</evidence>
<protein>
    <recommendedName>
        <fullName evidence="2">Anti-sigma factor antagonist</fullName>
    </recommendedName>
</protein>
<evidence type="ECO:0000313" key="4">
    <source>
        <dbReference type="EMBL" id="GAA4021035.1"/>
    </source>
</evidence>
<evidence type="ECO:0000256" key="1">
    <source>
        <dbReference type="ARBA" id="ARBA00009013"/>
    </source>
</evidence>
<dbReference type="InterPro" id="IPR002645">
    <property type="entry name" value="STAS_dom"/>
</dbReference>
<dbReference type="PANTHER" id="PTHR33495">
    <property type="entry name" value="ANTI-SIGMA FACTOR ANTAGONIST TM_1081-RELATED-RELATED"/>
    <property type="match status" value="1"/>
</dbReference>
<accession>A0ABP7T4Q2</accession>
<organism evidence="4 5">
    <name type="scientific">Allokutzneria multivorans</name>
    <dbReference type="NCBI Taxonomy" id="1142134"/>
    <lineage>
        <taxon>Bacteria</taxon>
        <taxon>Bacillati</taxon>
        <taxon>Actinomycetota</taxon>
        <taxon>Actinomycetes</taxon>
        <taxon>Pseudonocardiales</taxon>
        <taxon>Pseudonocardiaceae</taxon>
        <taxon>Allokutzneria</taxon>
    </lineage>
</organism>
<dbReference type="PROSITE" id="PS50801">
    <property type="entry name" value="STAS"/>
    <property type="match status" value="1"/>
</dbReference>
<dbReference type="Gene3D" id="3.30.750.24">
    <property type="entry name" value="STAS domain"/>
    <property type="match status" value="1"/>
</dbReference>
<proteinExistence type="inferred from homology"/>
<dbReference type="NCBIfam" id="TIGR00377">
    <property type="entry name" value="ant_ant_sig"/>
    <property type="match status" value="1"/>
</dbReference>
<dbReference type="Pfam" id="PF01740">
    <property type="entry name" value="STAS"/>
    <property type="match status" value="1"/>
</dbReference>